<evidence type="ECO:0000256" key="6">
    <source>
        <dbReference type="ARBA" id="ARBA00023136"/>
    </source>
</evidence>
<dbReference type="Proteomes" id="UP000277212">
    <property type="component" value="Unassembled WGS sequence"/>
</dbReference>
<dbReference type="InterPro" id="IPR003663">
    <property type="entry name" value="Sugar/inositol_transpt"/>
</dbReference>
<dbReference type="FunFam" id="1.20.1250.20:FF:000026">
    <property type="entry name" value="MFS quinate transporter QutD"/>
    <property type="match status" value="1"/>
</dbReference>
<name>A0A3M2SRY3_9HYPO</name>
<feature type="transmembrane region" description="Helical" evidence="9">
    <location>
        <begin position="159"/>
        <end position="178"/>
    </location>
</feature>
<keyword evidence="12" id="KW-1185">Reference proteome</keyword>
<accession>A0A3M2SRY3</accession>
<gene>
    <name evidence="11" type="ORF">CDV36_000006</name>
</gene>
<dbReference type="AlphaFoldDB" id="A0A3M2SRY3"/>
<dbReference type="Gene3D" id="1.20.1250.20">
    <property type="entry name" value="MFS general substrate transporter like domains"/>
    <property type="match status" value="1"/>
</dbReference>
<feature type="transmembrane region" description="Helical" evidence="9">
    <location>
        <begin position="225"/>
        <end position="244"/>
    </location>
</feature>
<feature type="transmembrane region" description="Helical" evidence="9">
    <location>
        <begin position="362"/>
        <end position="383"/>
    </location>
</feature>
<dbReference type="PROSITE" id="PS00216">
    <property type="entry name" value="SUGAR_TRANSPORT_1"/>
    <property type="match status" value="1"/>
</dbReference>
<dbReference type="PROSITE" id="PS00217">
    <property type="entry name" value="SUGAR_TRANSPORT_2"/>
    <property type="match status" value="1"/>
</dbReference>
<feature type="transmembrane region" description="Helical" evidence="9">
    <location>
        <begin position="133"/>
        <end position="153"/>
    </location>
</feature>
<dbReference type="OrthoDB" id="8120565at2759"/>
<feature type="transmembrane region" description="Helical" evidence="9">
    <location>
        <begin position="494"/>
        <end position="515"/>
    </location>
</feature>
<evidence type="ECO:0000256" key="5">
    <source>
        <dbReference type="ARBA" id="ARBA00022989"/>
    </source>
</evidence>
<dbReference type="EMBL" id="NKUJ01000001">
    <property type="protein sequence ID" value="RMJ20298.1"/>
    <property type="molecule type" value="Genomic_DNA"/>
</dbReference>
<feature type="transmembrane region" description="Helical" evidence="9">
    <location>
        <begin position="190"/>
        <end position="210"/>
    </location>
</feature>
<dbReference type="SUPFAM" id="SSF103473">
    <property type="entry name" value="MFS general substrate transporter"/>
    <property type="match status" value="1"/>
</dbReference>
<evidence type="ECO:0000259" key="10">
    <source>
        <dbReference type="PROSITE" id="PS50850"/>
    </source>
</evidence>
<dbReference type="PANTHER" id="PTHR48022">
    <property type="entry name" value="PLASTIDIC GLUCOSE TRANSPORTER 4"/>
    <property type="match status" value="1"/>
</dbReference>
<dbReference type="PANTHER" id="PTHR48022:SF14">
    <property type="entry name" value="MAJOR FACILITATOR SUPERFAMILY (MFS) PROFILE DOMAIN-CONTAINING PROTEIN-RELATED"/>
    <property type="match status" value="1"/>
</dbReference>
<keyword evidence="5 9" id="KW-1133">Transmembrane helix</keyword>
<evidence type="ECO:0000313" key="12">
    <source>
        <dbReference type="Proteomes" id="UP000277212"/>
    </source>
</evidence>
<evidence type="ECO:0000256" key="3">
    <source>
        <dbReference type="ARBA" id="ARBA00022448"/>
    </source>
</evidence>
<evidence type="ECO:0000256" key="4">
    <source>
        <dbReference type="ARBA" id="ARBA00022692"/>
    </source>
</evidence>
<dbReference type="NCBIfam" id="TIGR00879">
    <property type="entry name" value="SP"/>
    <property type="match status" value="1"/>
</dbReference>
<feature type="transmembrane region" description="Helical" evidence="9">
    <location>
        <begin position="395"/>
        <end position="414"/>
    </location>
</feature>
<dbReference type="PROSITE" id="PS50850">
    <property type="entry name" value="MFS"/>
    <property type="match status" value="1"/>
</dbReference>
<comment type="caution">
    <text evidence="11">The sequence shown here is derived from an EMBL/GenBank/DDBJ whole genome shotgun (WGS) entry which is preliminary data.</text>
</comment>
<dbReference type="InterPro" id="IPR036259">
    <property type="entry name" value="MFS_trans_sf"/>
</dbReference>
<evidence type="ECO:0000313" key="11">
    <source>
        <dbReference type="EMBL" id="RMJ20298.1"/>
    </source>
</evidence>
<comment type="similarity">
    <text evidence="2 8">Belongs to the major facilitator superfamily. Sugar transporter (TC 2.A.1.1) family.</text>
</comment>
<keyword evidence="7" id="KW-0325">Glycoprotein</keyword>
<dbReference type="InterPro" id="IPR005829">
    <property type="entry name" value="Sugar_transporter_CS"/>
</dbReference>
<dbReference type="GO" id="GO:0016020">
    <property type="term" value="C:membrane"/>
    <property type="evidence" value="ECO:0007669"/>
    <property type="project" value="UniProtKB-SubCell"/>
</dbReference>
<proteinExistence type="inferred from homology"/>
<dbReference type="GO" id="GO:0005351">
    <property type="term" value="F:carbohydrate:proton symporter activity"/>
    <property type="evidence" value="ECO:0007669"/>
    <property type="project" value="TreeGrafter"/>
</dbReference>
<organism evidence="11 12">
    <name type="scientific">Fusarium kuroshium</name>
    <dbReference type="NCBI Taxonomy" id="2010991"/>
    <lineage>
        <taxon>Eukaryota</taxon>
        <taxon>Fungi</taxon>
        <taxon>Dikarya</taxon>
        <taxon>Ascomycota</taxon>
        <taxon>Pezizomycotina</taxon>
        <taxon>Sordariomycetes</taxon>
        <taxon>Hypocreomycetidae</taxon>
        <taxon>Hypocreales</taxon>
        <taxon>Nectriaceae</taxon>
        <taxon>Fusarium</taxon>
        <taxon>Fusarium solani species complex</taxon>
    </lineage>
</organism>
<keyword evidence="3 8" id="KW-0813">Transport</keyword>
<dbReference type="PRINTS" id="PR00171">
    <property type="entry name" value="SUGRTRNSPORT"/>
</dbReference>
<dbReference type="InterPro" id="IPR005828">
    <property type="entry name" value="MFS_sugar_transport-like"/>
</dbReference>
<comment type="subcellular location">
    <subcellularLocation>
        <location evidence="1">Membrane</location>
        <topology evidence="1">Multi-pass membrane protein</topology>
    </subcellularLocation>
</comment>
<feature type="transmembrane region" description="Helical" evidence="9">
    <location>
        <begin position="103"/>
        <end position="121"/>
    </location>
</feature>
<feature type="transmembrane region" description="Helical" evidence="9">
    <location>
        <begin position="434"/>
        <end position="454"/>
    </location>
</feature>
<feature type="transmembrane region" description="Helical" evidence="9">
    <location>
        <begin position="466"/>
        <end position="488"/>
    </location>
</feature>
<evidence type="ECO:0000256" key="2">
    <source>
        <dbReference type="ARBA" id="ARBA00010992"/>
    </source>
</evidence>
<evidence type="ECO:0000256" key="1">
    <source>
        <dbReference type="ARBA" id="ARBA00004141"/>
    </source>
</evidence>
<evidence type="ECO:0000256" key="9">
    <source>
        <dbReference type="SAM" id="Phobius"/>
    </source>
</evidence>
<feature type="transmembrane region" description="Helical" evidence="9">
    <location>
        <begin position="331"/>
        <end position="350"/>
    </location>
</feature>
<evidence type="ECO:0000256" key="7">
    <source>
        <dbReference type="ARBA" id="ARBA00023180"/>
    </source>
</evidence>
<protein>
    <recommendedName>
        <fullName evidence="10">Major facilitator superfamily (MFS) profile domain-containing protein</fullName>
    </recommendedName>
</protein>
<feature type="transmembrane region" description="Helical" evidence="9">
    <location>
        <begin position="53"/>
        <end position="70"/>
    </location>
</feature>
<dbReference type="InterPro" id="IPR050360">
    <property type="entry name" value="MFS_Sugar_Transporters"/>
</dbReference>
<feature type="domain" description="Major facilitator superfamily (MFS) profile" evidence="10">
    <location>
        <begin position="57"/>
        <end position="519"/>
    </location>
</feature>
<dbReference type="Pfam" id="PF00083">
    <property type="entry name" value="Sugar_tr"/>
    <property type="match status" value="1"/>
</dbReference>
<evidence type="ECO:0000256" key="8">
    <source>
        <dbReference type="RuleBase" id="RU003346"/>
    </source>
</evidence>
<keyword evidence="6 9" id="KW-0472">Membrane</keyword>
<dbReference type="InterPro" id="IPR020846">
    <property type="entry name" value="MFS_dom"/>
</dbReference>
<reference evidence="11 12" key="1">
    <citation type="submission" date="2017-06" db="EMBL/GenBank/DDBJ databases">
        <title>Comparative genomic analysis of Ambrosia Fusariam Clade fungi.</title>
        <authorList>
            <person name="Stajich J.E."/>
            <person name="Carrillo J."/>
            <person name="Kijimoto T."/>
            <person name="Eskalen A."/>
            <person name="O'Donnell K."/>
            <person name="Kasson M."/>
        </authorList>
    </citation>
    <scope>NUCLEOTIDE SEQUENCE [LARGE SCALE GENOMIC DNA]</scope>
    <source>
        <strain evidence="11">UCR3666</strain>
    </source>
</reference>
<sequence length="561" mass="62208">MEPKKESKSDAHPSAGVDFSAVDAVHEEITFPQEDGYVAYGPSGIRGVLASRFVAYCAAFAALGGFLFGYDQGVVSVTLVMDEFLNRFPEVSDEASGSGFKKGLMTAMIPLGAFIGALNQGWVADWISRKRSLMVAVVIFTIGSSIQTAAVNYDMLTAGRFFGGVGIGMLSMVVPIYISEISPPEIRGSLLVFEELSIVVGIVVSFWITFGTKDIQGHWSWQLPFLLQIFPGVLLGIGAFFLPFSPRWLASKGRHEEALTTLARLRALPTDDVRVRAEWTDIIAEARFQEVVLKERHPKLVESSSIMSKVQLEIVSWTDCFKTGCWRRTHVGIGIMFFQQFVGINALIYYSPTLFATMGLNFNMQLIMSGVVNCVQLVGVISSLWTLDRFGRRKILLTGSICMFIPHLIISIFVGKYSHDWPSYIPEGWTSVAFLLAYMLAFGCSWGPVPWAMPSEVFPSSLRAKGVALATSLSWLWNFIIGLITPPLIQETGFGAYVFFAVFCLLSFVWTYFCVPETNGKTLEEMDEVFHDRTGTADVERKARILDDFLREQRGEGVKSG</sequence>
<keyword evidence="4 9" id="KW-0812">Transmembrane</keyword>